<evidence type="ECO:0000256" key="16">
    <source>
        <dbReference type="SAM" id="Phobius"/>
    </source>
</evidence>
<dbReference type="GO" id="GO:0020037">
    <property type="term" value="F:heme binding"/>
    <property type="evidence" value="ECO:0007669"/>
    <property type="project" value="InterPro"/>
</dbReference>
<dbReference type="RefSeq" id="WP_188915351.1">
    <property type="nucleotide sequence ID" value="NZ_BMMF01000015.1"/>
</dbReference>
<comment type="pathway">
    <text evidence="4">Carbohydrate metabolism; tricarboxylic acid cycle.</text>
</comment>
<evidence type="ECO:0000256" key="13">
    <source>
        <dbReference type="ARBA" id="ARBA00022989"/>
    </source>
</evidence>
<comment type="cofactor">
    <cofactor evidence="1">
        <name>heme</name>
        <dbReference type="ChEBI" id="CHEBI:30413"/>
    </cofactor>
</comment>
<dbReference type="InterPro" id="IPR034804">
    <property type="entry name" value="SQR/QFR_C/D"/>
</dbReference>
<dbReference type="Gene3D" id="1.20.1300.10">
    <property type="entry name" value="Fumarate reductase/succinate dehydrogenase, transmembrane subunit"/>
    <property type="match status" value="1"/>
</dbReference>
<keyword evidence="10 16" id="KW-0812">Transmembrane</keyword>
<dbReference type="SUPFAM" id="SSF81343">
    <property type="entry name" value="Fumarate reductase respiratory complex transmembrane subunits"/>
    <property type="match status" value="1"/>
</dbReference>
<dbReference type="GO" id="GO:0016020">
    <property type="term" value="C:membrane"/>
    <property type="evidence" value="ECO:0007669"/>
    <property type="project" value="UniProtKB-SubCell"/>
</dbReference>
<feature type="transmembrane region" description="Helical" evidence="16">
    <location>
        <begin position="30"/>
        <end position="47"/>
    </location>
</feature>
<sequence length="127" mass="13298">MTMPRVTAYSAARGLGAAGHGAGHWWAQRVSALALAPLILWLAWALAGGSVTDYRDLTIWLGAPVNSILMILLLIASFHHAALGLRVIAEDYIHSRSRFIVIALVQLACAAGGASGIVATLVIAISD</sequence>
<keyword evidence="8" id="KW-0816">Tricarboxylic acid cycle</keyword>
<evidence type="ECO:0000256" key="12">
    <source>
        <dbReference type="ARBA" id="ARBA00022982"/>
    </source>
</evidence>
<evidence type="ECO:0000256" key="4">
    <source>
        <dbReference type="ARBA" id="ARBA00005163"/>
    </source>
</evidence>
<comment type="subcellular location">
    <subcellularLocation>
        <location evidence="3">Membrane</location>
        <topology evidence="3">Multi-pass membrane protein</topology>
    </subcellularLocation>
</comment>
<keyword evidence="12" id="KW-0249">Electron transport</keyword>
<evidence type="ECO:0000256" key="5">
    <source>
        <dbReference type="ARBA" id="ARBA00011558"/>
    </source>
</evidence>
<dbReference type="Pfam" id="PF01127">
    <property type="entry name" value="Sdh_cyt"/>
    <property type="match status" value="1"/>
</dbReference>
<organism evidence="17 18">
    <name type="scientific">Salinarimonas ramus</name>
    <dbReference type="NCBI Taxonomy" id="690164"/>
    <lineage>
        <taxon>Bacteria</taxon>
        <taxon>Pseudomonadati</taxon>
        <taxon>Pseudomonadota</taxon>
        <taxon>Alphaproteobacteria</taxon>
        <taxon>Hyphomicrobiales</taxon>
        <taxon>Salinarimonadaceae</taxon>
        <taxon>Salinarimonas</taxon>
    </lineage>
</organism>
<evidence type="ECO:0000313" key="17">
    <source>
        <dbReference type="EMBL" id="GGK51557.1"/>
    </source>
</evidence>
<dbReference type="InterPro" id="IPR000701">
    <property type="entry name" value="SuccDH_FuR_B_TM-su"/>
</dbReference>
<evidence type="ECO:0000256" key="2">
    <source>
        <dbReference type="ARBA" id="ARBA00004050"/>
    </source>
</evidence>
<dbReference type="AlphaFoldDB" id="A0A917QJ96"/>
<keyword evidence="18" id="KW-1185">Reference proteome</keyword>
<keyword evidence="9" id="KW-0349">Heme</keyword>
<evidence type="ECO:0000256" key="7">
    <source>
        <dbReference type="ARBA" id="ARBA00022448"/>
    </source>
</evidence>
<dbReference type="CDD" id="cd03495">
    <property type="entry name" value="SQR_TypeC_SdhD_like"/>
    <property type="match status" value="1"/>
</dbReference>
<dbReference type="GO" id="GO:0046872">
    <property type="term" value="F:metal ion binding"/>
    <property type="evidence" value="ECO:0007669"/>
    <property type="project" value="UniProtKB-KW"/>
</dbReference>
<keyword evidence="13 16" id="KW-1133">Transmembrane helix</keyword>
<dbReference type="Proteomes" id="UP000600449">
    <property type="component" value="Unassembled WGS sequence"/>
</dbReference>
<evidence type="ECO:0000256" key="9">
    <source>
        <dbReference type="ARBA" id="ARBA00022617"/>
    </source>
</evidence>
<evidence type="ECO:0000256" key="3">
    <source>
        <dbReference type="ARBA" id="ARBA00004141"/>
    </source>
</evidence>
<evidence type="ECO:0000313" key="18">
    <source>
        <dbReference type="Proteomes" id="UP000600449"/>
    </source>
</evidence>
<protein>
    <recommendedName>
        <fullName evidence="6">Succinate dehydrogenase hydrophobic membrane anchor subunit</fullName>
    </recommendedName>
</protein>
<evidence type="ECO:0000256" key="11">
    <source>
        <dbReference type="ARBA" id="ARBA00022723"/>
    </source>
</evidence>
<comment type="subunit">
    <text evidence="5">Part of an enzyme complex containing four subunits: a flavoprotein, an iron-sulfur protein, plus two membrane-anchoring proteins, SdhC and SdhD.</text>
</comment>
<gene>
    <name evidence="17" type="ORF">GCM10011322_43220</name>
</gene>
<dbReference type="NCBIfam" id="TIGR02968">
    <property type="entry name" value="succ_dehyd_anc"/>
    <property type="match status" value="1"/>
</dbReference>
<keyword evidence="15 16" id="KW-0472">Membrane</keyword>
<evidence type="ECO:0000256" key="8">
    <source>
        <dbReference type="ARBA" id="ARBA00022532"/>
    </source>
</evidence>
<evidence type="ECO:0000256" key="14">
    <source>
        <dbReference type="ARBA" id="ARBA00023004"/>
    </source>
</evidence>
<feature type="transmembrane region" description="Helical" evidence="16">
    <location>
        <begin position="59"/>
        <end position="78"/>
    </location>
</feature>
<comment type="caution">
    <text evidence="17">The sequence shown here is derived from an EMBL/GenBank/DDBJ whole genome shotgun (WGS) entry which is preliminary data.</text>
</comment>
<reference evidence="17 18" key="1">
    <citation type="journal article" date="2014" name="Int. J. Syst. Evol. Microbiol.">
        <title>Complete genome sequence of Corynebacterium casei LMG S-19264T (=DSM 44701T), isolated from a smear-ripened cheese.</title>
        <authorList>
            <consortium name="US DOE Joint Genome Institute (JGI-PGF)"/>
            <person name="Walter F."/>
            <person name="Albersmeier A."/>
            <person name="Kalinowski J."/>
            <person name="Ruckert C."/>
        </authorList>
    </citation>
    <scope>NUCLEOTIDE SEQUENCE [LARGE SCALE GENOMIC DNA]</scope>
    <source>
        <strain evidence="17 18">CGMCC 1.9161</strain>
    </source>
</reference>
<evidence type="ECO:0000256" key="6">
    <source>
        <dbReference type="ARBA" id="ARBA00019425"/>
    </source>
</evidence>
<dbReference type="EMBL" id="BMMF01000015">
    <property type="protein sequence ID" value="GGK51557.1"/>
    <property type="molecule type" value="Genomic_DNA"/>
</dbReference>
<keyword evidence="11" id="KW-0479">Metal-binding</keyword>
<comment type="function">
    <text evidence="2">Membrane-anchoring subunit of succinate dehydrogenase (SDH).</text>
</comment>
<name>A0A917QJ96_9HYPH</name>
<keyword evidence="7" id="KW-0813">Transport</keyword>
<proteinExistence type="predicted"/>
<feature type="transmembrane region" description="Helical" evidence="16">
    <location>
        <begin position="99"/>
        <end position="125"/>
    </location>
</feature>
<evidence type="ECO:0000256" key="15">
    <source>
        <dbReference type="ARBA" id="ARBA00023136"/>
    </source>
</evidence>
<dbReference type="InterPro" id="IPR014312">
    <property type="entry name" value="Succ_DH_anchor"/>
</dbReference>
<keyword evidence="14" id="KW-0408">Iron</keyword>
<evidence type="ECO:0000256" key="1">
    <source>
        <dbReference type="ARBA" id="ARBA00001971"/>
    </source>
</evidence>
<accession>A0A917QJ96</accession>
<evidence type="ECO:0000256" key="10">
    <source>
        <dbReference type="ARBA" id="ARBA00022692"/>
    </source>
</evidence>
<dbReference type="GO" id="GO:0006099">
    <property type="term" value="P:tricarboxylic acid cycle"/>
    <property type="evidence" value="ECO:0007669"/>
    <property type="project" value="UniProtKB-KW"/>
</dbReference>